<dbReference type="EMBL" id="CP001707">
    <property type="protein sequence ID" value="ACV27141.1"/>
    <property type="molecule type" value="Genomic_DNA"/>
</dbReference>
<dbReference type="RefSeq" id="WP_015780747.1">
    <property type="nucleotide sequence ID" value="NC_013166.1"/>
</dbReference>
<feature type="compositionally biased region" description="Basic and acidic residues" evidence="1">
    <location>
        <begin position="81"/>
        <end position="99"/>
    </location>
</feature>
<dbReference type="Proteomes" id="UP000001231">
    <property type="component" value="Chromosome"/>
</dbReference>
<evidence type="ECO:0000313" key="3">
    <source>
        <dbReference type="Proteomes" id="UP000001231"/>
    </source>
</evidence>
<keyword evidence="3" id="KW-1185">Reference proteome</keyword>
<accession>C7RCZ9</accession>
<dbReference type="AlphaFoldDB" id="C7RCZ9"/>
<evidence type="ECO:0000256" key="1">
    <source>
        <dbReference type="SAM" id="MobiDB-lite"/>
    </source>
</evidence>
<dbReference type="KEGG" id="kko:Kkor_1729"/>
<organism evidence="2 3">
    <name type="scientific">Kangiella koreensis (strain DSM 16069 / JCM 12317 / KCTC 12182 / SW-125)</name>
    <dbReference type="NCBI Taxonomy" id="523791"/>
    <lineage>
        <taxon>Bacteria</taxon>
        <taxon>Pseudomonadati</taxon>
        <taxon>Pseudomonadota</taxon>
        <taxon>Gammaproteobacteria</taxon>
        <taxon>Kangiellales</taxon>
        <taxon>Kangiellaceae</taxon>
        <taxon>Kangiella</taxon>
    </lineage>
</organism>
<evidence type="ECO:0000313" key="2">
    <source>
        <dbReference type="EMBL" id="ACV27141.1"/>
    </source>
</evidence>
<dbReference type="PROSITE" id="PS51257">
    <property type="entry name" value="PROKAR_LIPOPROTEIN"/>
    <property type="match status" value="1"/>
</dbReference>
<dbReference type="OrthoDB" id="9976240at2"/>
<name>C7RCZ9_KANKD</name>
<protein>
    <recommendedName>
        <fullName evidence="4">Lipoprotein</fullName>
    </recommendedName>
</protein>
<gene>
    <name evidence="2" type="ordered locus">Kkor_1729</name>
</gene>
<dbReference type="STRING" id="523791.Kkor_1729"/>
<sequence>MNKLSKLVFLGSIAGGALLLSGCAKDSVDGENDVTENQQTSTPKESRPISEISEETELKEQDCEEQFKNEHGVCEVPNPEYPKELIDKKYKEEDKESDQ</sequence>
<evidence type="ECO:0008006" key="4">
    <source>
        <dbReference type="Google" id="ProtNLM"/>
    </source>
</evidence>
<feature type="region of interest" description="Disordered" evidence="1">
    <location>
        <begin position="73"/>
        <end position="99"/>
    </location>
</feature>
<reference evidence="2 3" key="1">
    <citation type="journal article" date="2009" name="Stand. Genomic Sci.">
        <title>Complete genome sequence of Kangiella koreensis type strain (SW-125).</title>
        <authorList>
            <person name="Han C."/>
            <person name="Sikorski J."/>
            <person name="Lapidus A."/>
            <person name="Nolan M."/>
            <person name="Glavina Del Rio T."/>
            <person name="Tice H."/>
            <person name="Cheng J.F."/>
            <person name="Lucas S."/>
            <person name="Chen F."/>
            <person name="Copeland A."/>
            <person name="Ivanova N."/>
            <person name="Mavromatis K."/>
            <person name="Ovchinnikova G."/>
            <person name="Pati A."/>
            <person name="Bruce D."/>
            <person name="Goodwin L."/>
            <person name="Pitluck S."/>
            <person name="Chen A."/>
            <person name="Palaniappan K."/>
            <person name="Land M."/>
            <person name="Hauser L."/>
            <person name="Chang Y.J."/>
            <person name="Jeffries C.D."/>
            <person name="Chain P."/>
            <person name="Saunders E."/>
            <person name="Brettin T."/>
            <person name="Goker M."/>
            <person name="Tindall B.J."/>
            <person name="Bristow J."/>
            <person name="Eisen J.A."/>
            <person name="Markowitz V."/>
            <person name="Hugenholtz P."/>
            <person name="Kyrpides N.C."/>
            <person name="Klenk H.P."/>
            <person name="Detter J.C."/>
        </authorList>
    </citation>
    <scope>NUCLEOTIDE SEQUENCE [LARGE SCALE GENOMIC DNA]</scope>
    <source>
        <strain evidence="3">DSM 16069 / KCTC 12182 / SW-125</strain>
    </source>
</reference>
<dbReference type="HOGENOM" id="CLU_2316538_0_0_6"/>
<feature type="region of interest" description="Disordered" evidence="1">
    <location>
        <begin position="28"/>
        <end position="60"/>
    </location>
</feature>
<proteinExistence type="predicted"/>
<dbReference type="InParanoid" id="C7RCZ9"/>